<dbReference type="InterPro" id="IPR015854">
    <property type="entry name" value="ABC_transpr_LolD-like"/>
</dbReference>
<sequence length="236" mass="25359">MSGVTDREPVVSLKDVRKEYQLGGTVTALDGVGLELPSGSYTAVMGPSGSGKSTLLNLVGALDTPTDGDVVVAGENVATLSESGRARLRGDRIGFIFQTFNLMSRLTAAENVTLPLMFAGWGRKQRRERAQTILEEVGLGDRLEHLPRELSGGQRQRVAIARALASDPELILADEPTGNLDTETGNGIMQLLEAANDRGNAILLVTHERRIAEHADRIVHVKDGVIEEIETAPVEQ</sequence>
<reference evidence="5 6" key="1">
    <citation type="submission" date="2017-10" db="EMBL/GenBank/DDBJ databases">
        <title>Phenotypic and genomic properties of facultatively anaerobic sulfur-reducing natronoarchaea from hypersaline soda lakes.</title>
        <authorList>
            <person name="Sorokin D.Y."/>
            <person name="Kublanov I.V."/>
            <person name="Roman P."/>
            <person name="Sinninghe Damste J.S."/>
            <person name="Golyshin P.N."/>
            <person name="Rojo D."/>
            <person name="Ciordia S."/>
            <person name="Mena Md.C."/>
            <person name="Ferrer M."/>
            <person name="Messina E."/>
            <person name="Smedile F."/>
            <person name="La Spada G."/>
            <person name="La Cono V."/>
            <person name="Yakimov M.M."/>
        </authorList>
    </citation>
    <scope>NUCLEOTIDE SEQUENCE [LARGE SCALE GENOMIC DNA]</scope>
    <source>
        <strain evidence="5 6">AArc1</strain>
        <plasmid evidence="6">paarc1-02</plasmid>
    </source>
</reference>
<keyword evidence="1" id="KW-0813">Transport</keyword>
<dbReference type="Proteomes" id="UP000258707">
    <property type="component" value="Plasmid pAArc1-02"/>
</dbReference>
<dbReference type="GO" id="GO:0016887">
    <property type="term" value="F:ATP hydrolysis activity"/>
    <property type="evidence" value="ECO:0007669"/>
    <property type="project" value="InterPro"/>
</dbReference>
<dbReference type="FunFam" id="3.40.50.300:FF:000032">
    <property type="entry name" value="Export ABC transporter ATP-binding protein"/>
    <property type="match status" value="1"/>
</dbReference>
<dbReference type="RefSeq" id="WP_117362431.1">
    <property type="nucleotide sequence ID" value="NZ_CP024046.1"/>
</dbReference>
<organism evidence="5 6">
    <name type="scientific">Natrarchaeobaculum sulfurireducens</name>
    <dbReference type="NCBI Taxonomy" id="2044521"/>
    <lineage>
        <taxon>Archaea</taxon>
        <taxon>Methanobacteriati</taxon>
        <taxon>Methanobacteriota</taxon>
        <taxon>Stenosarchaea group</taxon>
        <taxon>Halobacteria</taxon>
        <taxon>Halobacteriales</taxon>
        <taxon>Natrialbaceae</taxon>
        <taxon>Natrarchaeobaculum</taxon>
    </lineage>
</organism>
<protein>
    <submittedName>
        <fullName evidence="5">ABC transporter ATP-binding protein</fullName>
    </submittedName>
</protein>
<keyword evidence="2" id="KW-0547">Nucleotide-binding</keyword>
<dbReference type="GeneID" id="37636701"/>
<proteinExistence type="predicted"/>
<accession>A0A346P9M8</accession>
<dbReference type="AlphaFoldDB" id="A0A346P9M8"/>
<feature type="domain" description="ABC transporter" evidence="4">
    <location>
        <begin position="11"/>
        <end position="236"/>
    </location>
</feature>
<dbReference type="SUPFAM" id="SSF52540">
    <property type="entry name" value="P-loop containing nucleoside triphosphate hydrolases"/>
    <property type="match status" value="1"/>
</dbReference>
<dbReference type="KEGG" id="nan:AArc1_5022"/>
<dbReference type="PROSITE" id="PS50893">
    <property type="entry name" value="ABC_TRANSPORTER_2"/>
    <property type="match status" value="1"/>
</dbReference>
<dbReference type="InterPro" id="IPR003593">
    <property type="entry name" value="AAA+_ATPase"/>
</dbReference>
<geneLocation type="plasmid" evidence="6">
    <name>paarc1-02</name>
</geneLocation>
<dbReference type="GO" id="GO:0022857">
    <property type="term" value="F:transmembrane transporter activity"/>
    <property type="evidence" value="ECO:0007669"/>
    <property type="project" value="TreeGrafter"/>
</dbReference>
<evidence type="ECO:0000256" key="1">
    <source>
        <dbReference type="ARBA" id="ARBA00022448"/>
    </source>
</evidence>
<dbReference type="PANTHER" id="PTHR24220">
    <property type="entry name" value="IMPORT ATP-BINDING PROTEIN"/>
    <property type="match status" value="1"/>
</dbReference>
<name>A0A346P9M8_9EURY</name>
<dbReference type="GO" id="GO:0098796">
    <property type="term" value="C:membrane protein complex"/>
    <property type="evidence" value="ECO:0007669"/>
    <property type="project" value="UniProtKB-ARBA"/>
</dbReference>
<dbReference type="InterPro" id="IPR027417">
    <property type="entry name" value="P-loop_NTPase"/>
</dbReference>
<dbReference type="SMART" id="SM00382">
    <property type="entry name" value="AAA"/>
    <property type="match status" value="1"/>
</dbReference>
<dbReference type="PANTHER" id="PTHR24220:SF86">
    <property type="entry name" value="ABC TRANSPORTER ABCH.1"/>
    <property type="match status" value="1"/>
</dbReference>
<evidence type="ECO:0000259" key="4">
    <source>
        <dbReference type="PROSITE" id="PS50893"/>
    </source>
</evidence>
<dbReference type="InterPro" id="IPR017911">
    <property type="entry name" value="MacB-like_ATP-bd"/>
</dbReference>
<dbReference type="GO" id="GO:0005524">
    <property type="term" value="F:ATP binding"/>
    <property type="evidence" value="ECO:0007669"/>
    <property type="project" value="UniProtKB-KW"/>
</dbReference>
<evidence type="ECO:0000313" key="5">
    <source>
        <dbReference type="EMBL" id="AXR76223.1"/>
    </source>
</evidence>
<evidence type="ECO:0000313" key="6">
    <source>
        <dbReference type="Proteomes" id="UP000258707"/>
    </source>
</evidence>
<dbReference type="EMBL" id="CP024046">
    <property type="protein sequence ID" value="AXR76223.1"/>
    <property type="molecule type" value="Genomic_DNA"/>
</dbReference>
<dbReference type="GO" id="GO:0005886">
    <property type="term" value="C:plasma membrane"/>
    <property type="evidence" value="ECO:0007669"/>
    <property type="project" value="TreeGrafter"/>
</dbReference>
<evidence type="ECO:0000256" key="2">
    <source>
        <dbReference type="ARBA" id="ARBA00022741"/>
    </source>
</evidence>
<keyword evidence="3 5" id="KW-0067">ATP-binding</keyword>
<dbReference type="CDD" id="cd03255">
    <property type="entry name" value="ABC_MJ0796_LolCDE_FtsE"/>
    <property type="match status" value="1"/>
</dbReference>
<dbReference type="Pfam" id="PF00005">
    <property type="entry name" value="ABC_tran"/>
    <property type="match status" value="1"/>
</dbReference>
<dbReference type="InterPro" id="IPR003439">
    <property type="entry name" value="ABC_transporter-like_ATP-bd"/>
</dbReference>
<gene>
    <name evidence="5" type="ORF">AArc1_5022</name>
</gene>
<keyword evidence="5" id="KW-0614">Plasmid</keyword>
<evidence type="ECO:0000256" key="3">
    <source>
        <dbReference type="ARBA" id="ARBA00022840"/>
    </source>
</evidence>
<dbReference type="PROSITE" id="PS00211">
    <property type="entry name" value="ABC_TRANSPORTER_1"/>
    <property type="match status" value="1"/>
</dbReference>
<dbReference type="Gene3D" id="3.40.50.300">
    <property type="entry name" value="P-loop containing nucleotide triphosphate hydrolases"/>
    <property type="match status" value="1"/>
</dbReference>
<dbReference type="InterPro" id="IPR017871">
    <property type="entry name" value="ABC_transporter-like_CS"/>
</dbReference>